<dbReference type="OrthoDB" id="2352272at2"/>
<feature type="domain" description="EamA" evidence="7">
    <location>
        <begin position="173"/>
        <end position="309"/>
    </location>
</feature>
<evidence type="ECO:0000313" key="9">
    <source>
        <dbReference type="Proteomes" id="UP000241229"/>
    </source>
</evidence>
<dbReference type="InterPro" id="IPR050638">
    <property type="entry name" value="AA-Vitamin_Transporters"/>
</dbReference>
<keyword evidence="9" id="KW-1185">Reference proteome</keyword>
<dbReference type="EMBL" id="PXYK01000060">
    <property type="protein sequence ID" value="PSJ49690.1"/>
    <property type="molecule type" value="Genomic_DNA"/>
</dbReference>
<dbReference type="Pfam" id="PF00892">
    <property type="entry name" value="EamA"/>
    <property type="match status" value="2"/>
</dbReference>
<evidence type="ECO:0000256" key="2">
    <source>
        <dbReference type="ARBA" id="ARBA00007362"/>
    </source>
</evidence>
<evidence type="ECO:0000256" key="3">
    <source>
        <dbReference type="ARBA" id="ARBA00022692"/>
    </source>
</evidence>
<protein>
    <submittedName>
        <fullName evidence="8">EamA family transporter</fullName>
    </submittedName>
</protein>
<name>A0A2P7RHM3_9HYPH</name>
<feature type="domain" description="EamA" evidence="7">
    <location>
        <begin position="31"/>
        <end position="158"/>
    </location>
</feature>
<comment type="caution">
    <text evidence="8">The sequence shown here is derived from an EMBL/GenBank/DDBJ whole genome shotgun (WGS) entry which is preliminary data.</text>
</comment>
<proteinExistence type="inferred from homology"/>
<dbReference type="RefSeq" id="WP_106775712.1">
    <property type="nucleotide sequence ID" value="NZ_PXYK01000060.1"/>
</dbReference>
<sequence>MNIRPAPQADAVPRAATTDRAFEPLDYGLYALTVVAWSASWFAIELQVGTVPNEVNLVWRFAVATLLMFGWLVVSGGRLRIALADHFRAAALGVLIFSSNFLFFYYGAQYLVSGLLSVVFSLASVINLGLAALVMRERPAKRVLIGGLLGFSGIALMFLPEIARDGLSGSTLTGLALCLCGTLSFCCGNLVSASCYRRGLPIVTTNAWGMLYGTLWSALLALVQGKPFIIELTASYLGSLIFLAVVSTVMAFAAYLTLLNRIGAARAGYATVIFPVFALLISTGLEGYRWTLLALAGLVLVGVGNVLVIRGRR</sequence>
<accession>A0A2P7RHM3</accession>
<dbReference type="SUPFAM" id="SSF103481">
    <property type="entry name" value="Multidrug resistance efflux transporter EmrE"/>
    <property type="match status" value="2"/>
</dbReference>
<keyword evidence="4 6" id="KW-1133">Transmembrane helix</keyword>
<feature type="transmembrane region" description="Helical" evidence="6">
    <location>
        <begin position="86"/>
        <end position="108"/>
    </location>
</feature>
<feature type="transmembrane region" description="Helical" evidence="6">
    <location>
        <begin position="172"/>
        <end position="191"/>
    </location>
</feature>
<comment type="subcellular location">
    <subcellularLocation>
        <location evidence="1">Membrane</location>
        <topology evidence="1">Multi-pass membrane protein</topology>
    </subcellularLocation>
</comment>
<keyword evidence="5 6" id="KW-0472">Membrane</keyword>
<evidence type="ECO:0000313" key="8">
    <source>
        <dbReference type="EMBL" id="PSJ49690.1"/>
    </source>
</evidence>
<dbReference type="AlphaFoldDB" id="A0A2P7RHM3"/>
<feature type="transmembrane region" description="Helical" evidence="6">
    <location>
        <begin position="291"/>
        <end position="309"/>
    </location>
</feature>
<reference evidence="8 9" key="1">
    <citation type="submission" date="2018-03" db="EMBL/GenBank/DDBJ databases">
        <title>The draft genome of Mesorhizobium sp. 6GN-30.</title>
        <authorList>
            <person name="Liu L."/>
            <person name="Li L."/>
            <person name="Wang T."/>
            <person name="Zhang X."/>
            <person name="Liang L."/>
        </authorList>
    </citation>
    <scope>NUCLEOTIDE SEQUENCE [LARGE SCALE GENOMIC DNA]</scope>
    <source>
        <strain evidence="8 9">6GN30</strain>
    </source>
</reference>
<keyword evidence="3 6" id="KW-0812">Transmembrane</keyword>
<gene>
    <name evidence="8" type="ORF">C7I84_29170</name>
</gene>
<evidence type="ECO:0000256" key="5">
    <source>
        <dbReference type="ARBA" id="ARBA00023136"/>
    </source>
</evidence>
<feature type="transmembrane region" description="Helical" evidence="6">
    <location>
        <begin position="114"/>
        <end position="135"/>
    </location>
</feature>
<dbReference type="InterPro" id="IPR037185">
    <property type="entry name" value="EmrE-like"/>
</dbReference>
<dbReference type="InterPro" id="IPR000620">
    <property type="entry name" value="EamA_dom"/>
</dbReference>
<comment type="similarity">
    <text evidence="2">Belongs to the EamA transporter family.</text>
</comment>
<feature type="transmembrane region" description="Helical" evidence="6">
    <location>
        <begin position="235"/>
        <end position="255"/>
    </location>
</feature>
<feature type="transmembrane region" description="Helical" evidence="6">
    <location>
        <begin position="142"/>
        <end position="160"/>
    </location>
</feature>
<evidence type="ECO:0000259" key="7">
    <source>
        <dbReference type="Pfam" id="PF00892"/>
    </source>
</evidence>
<dbReference type="GO" id="GO:0016020">
    <property type="term" value="C:membrane"/>
    <property type="evidence" value="ECO:0007669"/>
    <property type="project" value="UniProtKB-SubCell"/>
</dbReference>
<dbReference type="PANTHER" id="PTHR32322">
    <property type="entry name" value="INNER MEMBRANE TRANSPORTER"/>
    <property type="match status" value="1"/>
</dbReference>
<feature type="transmembrane region" description="Helical" evidence="6">
    <location>
        <begin position="267"/>
        <end position="285"/>
    </location>
</feature>
<evidence type="ECO:0000256" key="4">
    <source>
        <dbReference type="ARBA" id="ARBA00022989"/>
    </source>
</evidence>
<feature type="transmembrane region" description="Helical" evidence="6">
    <location>
        <begin position="56"/>
        <end position="74"/>
    </location>
</feature>
<evidence type="ECO:0000256" key="1">
    <source>
        <dbReference type="ARBA" id="ARBA00004141"/>
    </source>
</evidence>
<feature type="transmembrane region" description="Helical" evidence="6">
    <location>
        <begin position="203"/>
        <end position="223"/>
    </location>
</feature>
<evidence type="ECO:0000256" key="6">
    <source>
        <dbReference type="SAM" id="Phobius"/>
    </source>
</evidence>
<dbReference type="Proteomes" id="UP000241229">
    <property type="component" value="Unassembled WGS sequence"/>
</dbReference>
<feature type="transmembrane region" description="Helical" evidence="6">
    <location>
        <begin position="27"/>
        <end position="44"/>
    </location>
</feature>
<organism evidence="8 9">
    <name type="scientific">Kumtagia ephedrae</name>
    <dbReference type="NCBI Taxonomy" id="2116701"/>
    <lineage>
        <taxon>Bacteria</taxon>
        <taxon>Pseudomonadati</taxon>
        <taxon>Pseudomonadota</taxon>
        <taxon>Alphaproteobacteria</taxon>
        <taxon>Hyphomicrobiales</taxon>
        <taxon>Phyllobacteriaceae</taxon>
        <taxon>Kumtagia</taxon>
    </lineage>
</organism>
<dbReference type="PANTHER" id="PTHR32322:SF2">
    <property type="entry name" value="EAMA DOMAIN-CONTAINING PROTEIN"/>
    <property type="match status" value="1"/>
</dbReference>